<keyword evidence="1" id="KW-1133">Transmembrane helix</keyword>
<protein>
    <submittedName>
        <fullName evidence="2">Uncharacterized protein</fullName>
    </submittedName>
</protein>
<evidence type="ECO:0000313" key="3">
    <source>
        <dbReference type="Proteomes" id="UP000092460"/>
    </source>
</evidence>
<accession>A0A1B0BPM4</accession>
<dbReference type="Proteomes" id="UP000092460">
    <property type="component" value="Unassembled WGS sequence"/>
</dbReference>
<dbReference type="AlphaFoldDB" id="A0A1B0BPM4"/>
<dbReference type="EMBL" id="JXJN01018112">
    <property type="status" value="NOT_ANNOTATED_CDS"/>
    <property type="molecule type" value="Genomic_DNA"/>
</dbReference>
<name>A0A1B0BPM4_9MUSC</name>
<keyword evidence="3" id="KW-1185">Reference proteome</keyword>
<dbReference type="VEuPathDB" id="VectorBase:GPPI036605"/>
<organism evidence="2 3">
    <name type="scientific">Glossina palpalis gambiensis</name>
    <dbReference type="NCBI Taxonomy" id="67801"/>
    <lineage>
        <taxon>Eukaryota</taxon>
        <taxon>Metazoa</taxon>
        <taxon>Ecdysozoa</taxon>
        <taxon>Arthropoda</taxon>
        <taxon>Hexapoda</taxon>
        <taxon>Insecta</taxon>
        <taxon>Pterygota</taxon>
        <taxon>Neoptera</taxon>
        <taxon>Endopterygota</taxon>
        <taxon>Diptera</taxon>
        <taxon>Brachycera</taxon>
        <taxon>Muscomorpha</taxon>
        <taxon>Hippoboscoidea</taxon>
        <taxon>Glossinidae</taxon>
        <taxon>Glossina</taxon>
    </lineage>
</organism>
<evidence type="ECO:0000256" key="1">
    <source>
        <dbReference type="SAM" id="Phobius"/>
    </source>
</evidence>
<evidence type="ECO:0000313" key="2">
    <source>
        <dbReference type="EnsemblMetazoa" id="GPPI036605-PA"/>
    </source>
</evidence>
<keyword evidence="1" id="KW-0812">Transmembrane</keyword>
<feature type="transmembrane region" description="Helical" evidence="1">
    <location>
        <begin position="113"/>
        <end position="140"/>
    </location>
</feature>
<dbReference type="EMBL" id="JXJN01018111">
    <property type="status" value="NOT_ANNOTATED_CDS"/>
    <property type="molecule type" value="Genomic_DNA"/>
</dbReference>
<sequence length="141" mass="16202">MPYEKQESDYRVKKYLSIFSICICSNRDFLKRRRRCQNGCRRNGIKYSRSRDQQNPNIMTRRLSAPLRSKGPPPKLSICNPSDCIESLKKAIVAYLESREKDRPLRMRLKATLAAPVLFGILFMGTLMQVAVTAATFNAII</sequence>
<dbReference type="EnsemblMetazoa" id="GPPI036605-RA">
    <property type="protein sequence ID" value="GPPI036605-PA"/>
    <property type="gene ID" value="GPPI036605"/>
</dbReference>
<reference evidence="2" key="2">
    <citation type="submission" date="2020-05" db="UniProtKB">
        <authorList>
            <consortium name="EnsemblMetazoa"/>
        </authorList>
    </citation>
    <scope>IDENTIFICATION</scope>
    <source>
        <strain evidence="2">IAEA</strain>
    </source>
</reference>
<keyword evidence="1" id="KW-0472">Membrane</keyword>
<proteinExistence type="predicted"/>
<reference evidence="3" key="1">
    <citation type="submission" date="2015-01" db="EMBL/GenBank/DDBJ databases">
        <authorList>
            <person name="Aksoy S."/>
            <person name="Warren W."/>
            <person name="Wilson R.K."/>
        </authorList>
    </citation>
    <scope>NUCLEOTIDE SEQUENCE [LARGE SCALE GENOMIC DNA]</scope>
    <source>
        <strain evidence="3">IAEA</strain>
    </source>
</reference>